<keyword evidence="3" id="KW-1185">Reference proteome</keyword>
<organism evidence="2 3">
    <name type="scientific">Actinidia chinensis var. chinensis</name>
    <name type="common">Chinese soft-hair kiwi</name>
    <dbReference type="NCBI Taxonomy" id="1590841"/>
    <lineage>
        <taxon>Eukaryota</taxon>
        <taxon>Viridiplantae</taxon>
        <taxon>Streptophyta</taxon>
        <taxon>Embryophyta</taxon>
        <taxon>Tracheophyta</taxon>
        <taxon>Spermatophyta</taxon>
        <taxon>Magnoliopsida</taxon>
        <taxon>eudicotyledons</taxon>
        <taxon>Gunneridae</taxon>
        <taxon>Pentapetalae</taxon>
        <taxon>asterids</taxon>
        <taxon>Ericales</taxon>
        <taxon>Actinidiaceae</taxon>
        <taxon>Actinidia</taxon>
    </lineage>
</organism>
<gene>
    <name evidence="2" type="ORF">CEY00_Acc06214</name>
</gene>
<evidence type="ECO:0000313" key="2">
    <source>
        <dbReference type="EMBL" id="PSS28533.1"/>
    </source>
</evidence>
<dbReference type="GO" id="GO:0016301">
    <property type="term" value="F:kinase activity"/>
    <property type="evidence" value="ECO:0007669"/>
    <property type="project" value="UniProtKB-KW"/>
</dbReference>
<dbReference type="EMBL" id="NKQK01000006">
    <property type="protein sequence ID" value="PSS28533.1"/>
    <property type="molecule type" value="Genomic_DNA"/>
</dbReference>
<evidence type="ECO:0000256" key="1">
    <source>
        <dbReference type="SAM" id="MobiDB-lite"/>
    </source>
</evidence>
<evidence type="ECO:0000313" key="3">
    <source>
        <dbReference type="Proteomes" id="UP000241394"/>
    </source>
</evidence>
<accession>A0A2R6RES9</accession>
<reference evidence="2 3" key="1">
    <citation type="submission" date="2017-07" db="EMBL/GenBank/DDBJ databases">
        <title>An improved, manually edited Actinidia chinensis var. chinensis (kiwifruit) genome highlights the challenges associated with draft genomes and gene prediction in plants.</title>
        <authorList>
            <person name="Pilkington S."/>
            <person name="Crowhurst R."/>
            <person name="Hilario E."/>
            <person name="Nardozza S."/>
            <person name="Fraser L."/>
            <person name="Peng Y."/>
            <person name="Gunaseelan K."/>
            <person name="Simpson R."/>
            <person name="Tahir J."/>
            <person name="Deroles S."/>
            <person name="Templeton K."/>
            <person name="Luo Z."/>
            <person name="Davy M."/>
            <person name="Cheng C."/>
            <person name="Mcneilage M."/>
            <person name="Scaglione D."/>
            <person name="Liu Y."/>
            <person name="Zhang Q."/>
            <person name="Datson P."/>
            <person name="De Silva N."/>
            <person name="Gardiner S."/>
            <person name="Bassett H."/>
            <person name="Chagne D."/>
            <person name="Mccallum J."/>
            <person name="Dzierzon H."/>
            <person name="Deng C."/>
            <person name="Wang Y.-Y."/>
            <person name="Barron N."/>
            <person name="Manako K."/>
            <person name="Bowen J."/>
            <person name="Foster T."/>
            <person name="Erridge Z."/>
            <person name="Tiffin H."/>
            <person name="Waite C."/>
            <person name="Davies K."/>
            <person name="Grierson E."/>
            <person name="Laing W."/>
            <person name="Kirk R."/>
            <person name="Chen X."/>
            <person name="Wood M."/>
            <person name="Montefiori M."/>
            <person name="Brummell D."/>
            <person name="Schwinn K."/>
            <person name="Catanach A."/>
            <person name="Fullerton C."/>
            <person name="Li D."/>
            <person name="Meiyalaghan S."/>
            <person name="Nieuwenhuizen N."/>
            <person name="Read N."/>
            <person name="Prakash R."/>
            <person name="Hunter D."/>
            <person name="Zhang H."/>
            <person name="Mckenzie M."/>
            <person name="Knabel M."/>
            <person name="Harris A."/>
            <person name="Allan A."/>
            <person name="Chen A."/>
            <person name="Janssen B."/>
            <person name="Plunkett B."/>
            <person name="Dwamena C."/>
            <person name="Voogd C."/>
            <person name="Leif D."/>
            <person name="Lafferty D."/>
            <person name="Souleyre E."/>
            <person name="Varkonyi-Gasic E."/>
            <person name="Gambi F."/>
            <person name="Hanley J."/>
            <person name="Yao J.-L."/>
            <person name="Cheung J."/>
            <person name="David K."/>
            <person name="Warren B."/>
            <person name="Marsh K."/>
            <person name="Snowden K."/>
            <person name="Lin-Wang K."/>
            <person name="Brian L."/>
            <person name="Martinez-Sanchez M."/>
            <person name="Wang M."/>
            <person name="Ileperuma N."/>
            <person name="Macnee N."/>
            <person name="Campin R."/>
            <person name="Mcatee P."/>
            <person name="Drummond R."/>
            <person name="Espley R."/>
            <person name="Ireland H."/>
            <person name="Wu R."/>
            <person name="Atkinson R."/>
            <person name="Karunairetnam S."/>
            <person name="Bulley S."/>
            <person name="Chunkath S."/>
            <person name="Hanley Z."/>
            <person name="Storey R."/>
            <person name="Thrimawithana A."/>
            <person name="Thomson S."/>
            <person name="David C."/>
            <person name="Testolin R."/>
        </authorList>
    </citation>
    <scope>NUCLEOTIDE SEQUENCE [LARGE SCALE GENOMIC DNA]</scope>
    <source>
        <strain evidence="3">cv. Red5</strain>
        <tissue evidence="2">Young leaf</tissue>
    </source>
</reference>
<dbReference type="Proteomes" id="UP000241394">
    <property type="component" value="Chromosome LG6"/>
</dbReference>
<feature type="region of interest" description="Disordered" evidence="1">
    <location>
        <begin position="56"/>
        <end position="101"/>
    </location>
</feature>
<proteinExistence type="predicted"/>
<comment type="caution">
    <text evidence="2">The sequence shown here is derived from an EMBL/GenBank/DDBJ whole genome shotgun (WGS) entry which is preliminary data.</text>
</comment>
<reference evidence="3" key="2">
    <citation type="journal article" date="2018" name="BMC Genomics">
        <title>A manually annotated Actinidia chinensis var. chinensis (kiwifruit) genome highlights the challenges associated with draft genomes and gene prediction in plants.</title>
        <authorList>
            <person name="Pilkington S.M."/>
            <person name="Crowhurst R."/>
            <person name="Hilario E."/>
            <person name="Nardozza S."/>
            <person name="Fraser L."/>
            <person name="Peng Y."/>
            <person name="Gunaseelan K."/>
            <person name="Simpson R."/>
            <person name="Tahir J."/>
            <person name="Deroles S.C."/>
            <person name="Templeton K."/>
            <person name="Luo Z."/>
            <person name="Davy M."/>
            <person name="Cheng C."/>
            <person name="McNeilage M."/>
            <person name="Scaglione D."/>
            <person name="Liu Y."/>
            <person name="Zhang Q."/>
            <person name="Datson P."/>
            <person name="De Silva N."/>
            <person name="Gardiner S.E."/>
            <person name="Bassett H."/>
            <person name="Chagne D."/>
            <person name="McCallum J."/>
            <person name="Dzierzon H."/>
            <person name="Deng C."/>
            <person name="Wang Y.Y."/>
            <person name="Barron L."/>
            <person name="Manako K."/>
            <person name="Bowen J."/>
            <person name="Foster T.M."/>
            <person name="Erridge Z.A."/>
            <person name="Tiffin H."/>
            <person name="Waite C.N."/>
            <person name="Davies K.M."/>
            <person name="Grierson E.P."/>
            <person name="Laing W.A."/>
            <person name="Kirk R."/>
            <person name="Chen X."/>
            <person name="Wood M."/>
            <person name="Montefiori M."/>
            <person name="Brummell D.A."/>
            <person name="Schwinn K.E."/>
            <person name="Catanach A."/>
            <person name="Fullerton C."/>
            <person name="Li D."/>
            <person name="Meiyalaghan S."/>
            <person name="Nieuwenhuizen N."/>
            <person name="Read N."/>
            <person name="Prakash R."/>
            <person name="Hunter D."/>
            <person name="Zhang H."/>
            <person name="McKenzie M."/>
            <person name="Knabel M."/>
            <person name="Harris A."/>
            <person name="Allan A.C."/>
            <person name="Gleave A."/>
            <person name="Chen A."/>
            <person name="Janssen B.J."/>
            <person name="Plunkett B."/>
            <person name="Ampomah-Dwamena C."/>
            <person name="Voogd C."/>
            <person name="Leif D."/>
            <person name="Lafferty D."/>
            <person name="Souleyre E.J.F."/>
            <person name="Varkonyi-Gasic E."/>
            <person name="Gambi F."/>
            <person name="Hanley J."/>
            <person name="Yao J.L."/>
            <person name="Cheung J."/>
            <person name="David K.M."/>
            <person name="Warren B."/>
            <person name="Marsh K."/>
            <person name="Snowden K.C."/>
            <person name="Lin-Wang K."/>
            <person name="Brian L."/>
            <person name="Martinez-Sanchez M."/>
            <person name="Wang M."/>
            <person name="Ileperuma N."/>
            <person name="Macnee N."/>
            <person name="Campin R."/>
            <person name="McAtee P."/>
            <person name="Drummond R.S.M."/>
            <person name="Espley R.V."/>
            <person name="Ireland H.S."/>
            <person name="Wu R."/>
            <person name="Atkinson R.G."/>
            <person name="Karunairetnam S."/>
            <person name="Bulley S."/>
            <person name="Chunkath S."/>
            <person name="Hanley Z."/>
            <person name="Storey R."/>
            <person name="Thrimawithana A.H."/>
            <person name="Thomson S."/>
            <person name="David C."/>
            <person name="Testolin R."/>
            <person name="Huang H."/>
            <person name="Hellens R.P."/>
            <person name="Schaffer R.J."/>
        </authorList>
    </citation>
    <scope>NUCLEOTIDE SEQUENCE [LARGE SCALE GENOMIC DNA]</scope>
    <source>
        <strain evidence="3">cv. Red5</strain>
    </source>
</reference>
<dbReference type="Gramene" id="PSS28533">
    <property type="protein sequence ID" value="PSS28533"/>
    <property type="gene ID" value="CEY00_Acc06214"/>
</dbReference>
<dbReference type="InParanoid" id="A0A2R6RES9"/>
<feature type="compositionally biased region" description="Polar residues" evidence="1">
    <location>
        <begin position="59"/>
        <end position="101"/>
    </location>
</feature>
<dbReference type="PANTHER" id="PTHR33132">
    <property type="entry name" value="OSJNBB0118P14.9 PROTEIN"/>
    <property type="match status" value="1"/>
</dbReference>
<protein>
    <submittedName>
        <fullName evidence="2">Serine/threonine-protein kinase</fullName>
    </submittedName>
</protein>
<keyword evidence="2" id="KW-0418">Kinase</keyword>
<name>A0A2R6RES9_ACTCC</name>
<dbReference type="AlphaFoldDB" id="A0A2R6RES9"/>
<dbReference type="PANTHER" id="PTHR33132:SF92">
    <property type="entry name" value="SERINE-RICH PROTEIN"/>
    <property type="match status" value="1"/>
</dbReference>
<sequence>MESEEIRNKDAKLGILSESEIGSLTSAAGLARQGSVTKNNCLCAPTTHAGSFRCRLHRNTPTGLQRTQSIESVSVKDSNSKANTSTATEPTNSTGSTVEAP</sequence>
<dbReference type="OrthoDB" id="1924025at2759"/>
<keyword evidence="2" id="KW-0808">Transferase</keyword>
<dbReference type="OMA" id="NDKGIME"/>